<dbReference type="SUPFAM" id="SSF52172">
    <property type="entry name" value="CheY-like"/>
    <property type="match status" value="1"/>
</dbReference>
<proteinExistence type="predicted"/>
<dbReference type="Proteomes" id="UP001197684">
    <property type="component" value="Unassembled WGS sequence"/>
</dbReference>
<reference evidence="2" key="1">
    <citation type="submission" date="2021-10" db="EMBL/GenBank/DDBJ databases">
        <title>Collection of gut derived symbiotic bacterial strains cultured from healthy donors.</title>
        <authorList>
            <person name="Lin H."/>
            <person name="Littmann E."/>
            <person name="Kohout C."/>
            <person name="Pamer E.G."/>
        </authorList>
    </citation>
    <scope>NUCLEOTIDE SEQUENCE</scope>
    <source>
        <strain evidence="2">DFI.7.28A</strain>
        <strain evidence="1">DFI.9.42</strain>
    </source>
</reference>
<dbReference type="RefSeq" id="WP_306780992.1">
    <property type="nucleotide sequence ID" value="NZ_JAJCJK010000015.1"/>
</dbReference>
<dbReference type="EMBL" id="JAJCJK010000015">
    <property type="protein sequence ID" value="MCB6938855.1"/>
    <property type="molecule type" value="Genomic_DNA"/>
</dbReference>
<accession>A0AAW4ULN6</accession>
<sequence>MEILYVEDEQNKAHQVMQVIKDNIPSANIYLRNSYNAALMEINRETLDLVLLDMSLPLYDISKCMEYEEDNDFETFAGIDLLEELVRLDSTKKVIIITAFDVLGEDDNRINLMQLDQKMKSEYRNNYRGIIYYNSSSLEWCHKLIELINLL</sequence>
<dbReference type="InterPro" id="IPR011006">
    <property type="entry name" value="CheY-like_superfamily"/>
</dbReference>
<dbReference type="EMBL" id="JAJCJQ010000028">
    <property type="protein sequence ID" value="MCB6961943.1"/>
    <property type="molecule type" value="Genomic_DNA"/>
</dbReference>
<dbReference type="Gene3D" id="3.40.50.2300">
    <property type="match status" value="1"/>
</dbReference>
<evidence type="ECO:0000313" key="3">
    <source>
        <dbReference type="Proteomes" id="UP001197741"/>
    </source>
</evidence>
<evidence type="ECO:0000313" key="1">
    <source>
        <dbReference type="EMBL" id="MCB6938855.1"/>
    </source>
</evidence>
<dbReference type="Proteomes" id="UP001197741">
    <property type="component" value="Unassembled WGS sequence"/>
</dbReference>
<comment type="caution">
    <text evidence="2">The sequence shown here is derived from an EMBL/GenBank/DDBJ whole genome shotgun (WGS) entry which is preliminary data.</text>
</comment>
<evidence type="ECO:0000313" key="2">
    <source>
        <dbReference type="EMBL" id="MCB6961943.1"/>
    </source>
</evidence>
<organism evidence="2 3">
    <name type="scientific">Agathobacter rectalis</name>
    <dbReference type="NCBI Taxonomy" id="39491"/>
    <lineage>
        <taxon>Bacteria</taxon>
        <taxon>Bacillati</taxon>
        <taxon>Bacillota</taxon>
        <taxon>Clostridia</taxon>
        <taxon>Lachnospirales</taxon>
        <taxon>Lachnospiraceae</taxon>
        <taxon>Agathobacter</taxon>
    </lineage>
</organism>
<dbReference type="AlphaFoldDB" id="A0AAW4ULN6"/>
<name>A0AAW4ULN6_9FIRM</name>
<gene>
    <name evidence="1" type="ORF">LIZ56_10610</name>
    <name evidence="2" type="ORF">LIZ82_13765</name>
</gene>
<protein>
    <submittedName>
        <fullName evidence="2">Response regulator</fullName>
    </submittedName>
</protein>